<dbReference type="PANTHER" id="PTHR16655">
    <property type="entry name" value="COCAINE AND AMPHETAMINE REGULATED TRANSCRIPT PROTEIN"/>
    <property type="match status" value="1"/>
</dbReference>
<comment type="similarity">
    <text evidence="2">Belongs to the CART family.</text>
</comment>
<reference evidence="6" key="1">
    <citation type="journal article" date="2023" name="Front. Mar. Sci.">
        <title>A new Merluccius polli reference genome to investigate the effects of global change in West African waters.</title>
        <authorList>
            <person name="Mateo J.L."/>
            <person name="Blanco-Fernandez C."/>
            <person name="Garcia-Vazquez E."/>
            <person name="Machado-Schiaffino G."/>
        </authorList>
    </citation>
    <scope>NUCLEOTIDE SEQUENCE</scope>
    <source>
        <strain evidence="6">C29</strain>
        <tissue evidence="6">Fin</tissue>
    </source>
</reference>
<proteinExistence type="inferred from homology"/>
<evidence type="ECO:0000256" key="3">
    <source>
        <dbReference type="ARBA" id="ARBA00022525"/>
    </source>
</evidence>
<accession>A0AA47P1T1</accession>
<dbReference type="GO" id="GO:0005184">
    <property type="term" value="F:neuropeptide hormone activity"/>
    <property type="evidence" value="ECO:0007669"/>
    <property type="project" value="InterPro"/>
</dbReference>
<evidence type="ECO:0000256" key="5">
    <source>
        <dbReference type="SAM" id="SignalP"/>
    </source>
</evidence>
<dbReference type="Pfam" id="PF06373">
    <property type="entry name" value="CART"/>
    <property type="match status" value="1"/>
</dbReference>
<dbReference type="AlphaFoldDB" id="A0AA47P1T1"/>
<dbReference type="GO" id="GO:0009267">
    <property type="term" value="P:cellular response to starvation"/>
    <property type="evidence" value="ECO:0007669"/>
    <property type="project" value="InterPro"/>
</dbReference>
<comment type="subcellular location">
    <subcellularLocation>
        <location evidence="1">Secreted</location>
    </subcellularLocation>
</comment>
<dbReference type="GO" id="GO:0008343">
    <property type="term" value="P:adult feeding behavior"/>
    <property type="evidence" value="ECO:0007669"/>
    <property type="project" value="InterPro"/>
</dbReference>
<keyword evidence="3" id="KW-0964">Secreted</keyword>
<dbReference type="GO" id="GO:0007186">
    <property type="term" value="P:G protein-coupled receptor signaling pathway"/>
    <property type="evidence" value="ECO:0007669"/>
    <property type="project" value="InterPro"/>
</dbReference>
<evidence type="ECO:0000313" key="6">
    <source>
        <dbReference type="EMBL" id="KAK0147286.1"/>
    </source>
</evidence>
<keyword evidence="7" id="KW-1185">Reference proteome</keyword>
<dbReference type="EMBL" id="JAOPHQ010002319">
    <property type="protein sequence ID" value="KAK0147286.1"/>
    <property type="molecule type" value="Genomic_DNA"/>
</dbReference>
<keyword evidence="4" id="KW-1015">Disulfide bond</keyword>
<organism evidence="6 7">
    <name type="scientific">Merluccius polli</name>
    <name type="common">Benguela hake</name>
    <name type="synonym">Merluccius cadenati</name>
    <dbReference type="NCBI Taxonomy" id="89951"/>
    <lineage>
        <taxon>Eukaryota</taxon>
        <taxon>Metazoa</taxon>
        <taxon>Chordata</taxon>
        <taxon>Craniata</taxon>
        <taxon>Vertebrata</taxon>
        <taxon>Euteleostomi</taxon>
        <taxon>Actinopterygii</taxon>
        <taxon>Neopterygii</taxon>
        <taxon>Teleostei</taxon>
        <taxon>Neoteleostei</taxon>
        <taxon>Acanthomorphata</taxon>
        <taxon>Zeiogadaria</taxon>
        <taxon>Gadariae</taxon>
        <taxon>Gadiformes</taxon>
        <taxon>Gadoidei</taxon>
        <taxon>Merlucciidae</taxon>
        <taxon>Merluccius</taxon>
    </lineage>
</organism>
<feature type="chain" id="PRO_5041202940" evidence="5">
    <location>
        <begin position="34"/>
        <end position="148"/>
    </location>
</feature>
<dbReference type="GO" id="GO:0005615">
    <property type="term" value="C:extracellular space"/>
    <property type="evidence" value="ECO:0007669"/>
    <property type="project" value="InterPro"/>
</dbReference>
<evidence type="ECO:0000256" key="4">
    <source>
        <dbReference type="ARBA" id="ARBA00023157"/>
    </source>
</evidence>
<dbReference type="InterPro" id="IPR036722">
    <property type="entry name" value="CART_C_sf"/>
</dbReference>
<comment type="caution">
    <text evidence="6">The sequence shown here is derived from an EMBL/GenBank/DDBJ whole genome shotgun (WGS) entry which is preliminary data.</text>
</comment>
<dbReference type="GO" id="GO:0043410">
    <property type="term" value="P:positive regulation of MAPK cascade"/>
    <property type="evidence" value="ECO:0007669"/>
    <property type="project" value="InterPro"/>
</dbReference>
<dbReference type="GO" id="GO:0032099">
    <property type="term" value="P:negative regulation of appetite"/>
    <property type="evidence" value="ECO:0007669"/>
    <property type="project" value="InterPro"/>
</dbReference>
<dbReference type="SUPFAM" id="SSF64546">
    <property type="entry name" value="Satiety factor CART (cocaine and amphetamine regulated transcript)"/>
    <property type="match status" value="1"/>
</dbReference>
<evidence type="ECO:0000256" key="2">
    <source>
        <dbReference type="ARBA" id="ARBA00005294"/>
    </source>
</evidence>
<dbReference type="InterPro" id="IPR009106">
    <property type="entry name" value="CART"/>
</dbReference>
<feature type="signal peptide" evidence="5">
    <location>
        <begin position="1"/>
        <end position="33"/>
    </location>
</feature>
<evidence type="ECO:0000313" key="7">
    <source>
        <dbReference type="Proteomes" id="UP001174136"/>
    </source>
</evidence>
<gene>
    <name evidence="6" type="primary">CARTPT_0</name>
    <name evidence="6" type="ORF">N1851_013297</name>
</gene>
<name>A0AA47P1T1_MERPO</name>
<evidence type="ECO:0000256" key="1">
    <source>
        <dbReference type="ARBA" id="ARBA00004613"/>
    </source>
</evidence>
<dbReference type="Gene3D" id="4.10.40.30">
    <property type="entry name" value="CART, C-terminal domain"/>
    <property type="match status" value="1"/>
</dbReference>
<dbReference type="Proteomes" id="UP001174136">
    <property type="component" value="Unassembled WGS sequence"/>
</dbReference>
<dbReference type="PANTHER" id="PTHR16655:SF5">
    <property type="entry name" value="COCAINE- AND AMPHETAMINE-REGULATED TRANSCRIPT 2-RELATED"/>
    <property type="match status" value="1"/>
</dbReference>
<protein>
    <submittedName>
        <fullName evidence="6">Cocaine- and amphetamine-regulated transcript protein</fullName>
    </submittedName>
</protein>
<keyword evidence="5" id="KW-0732">Signal</keyword>
<sequence length="148" mass="16466">MYVGHLSSSSSSRVRWPLCVLCVLLTAGRRSHAETEEPEVSYSTHFTAAEDLDERQLISDLHGVLERLKNNRFPSLGQKHNYVPMCDPGEVCATQKGSRIGKLCDCFLPRTCNTFLHRCLESFLSLGVAMNMTGRESLLATKSFLVSA</sequence>